<proteinExistence type="predicted"/>
<sequence>MAFGVSLVGNINFSAQAYPAKGARFQKNSYPFPTGELLASYTWPHGWRLESGLGFGSVAAVTIDAREQFGRAATVSFGTVQVPLRLYHYLSLGSKSRYSVSPHIGVQVVSLSTGQKTSARYPIYPGKPDYGSQSKWFRSVQNHTLTYQTGLSINYISPKLELNAFVRYTNSFGNPVAAEGKWEYDLQGVEQPPLYSTSRLENVAVGVVVRRTFFAR</sequence>
<evidence type="ECO:0000313" key="1">
    <source>
        <dbReference type="EMBL" id="TGE19647.1"/>
    </source>
</evidence>
<organism evidence="1 2">
    <name type="scientific">Hymenobacter elongatus</name>
    <dbReference type="NCBI Taxonomy" id="877208"/>
    <lineage>
        <taxon>Bacteria</taxon>
        <taxon>Pseudomonadati</taxon>
        <taxon>Bacteroidota</taxon>
        <taxon>Cytophagia</taxon>
        <taxon>Cytophagales</taxon>
        <taxon>Hymenobacteraceae</taxon>
        <taxon>Hymenobacter</taxon>
    </lineage>
</organism>
<reference evidence="1 2" key="1">
    <citation type="submission" date="2019-04" db="EMBL/GenBank/DDBJ databases">
        <authorList>
            <person name="Feng G."/>
            <person name="Zhang J."/>
            <person name="Zhu H."/>
        </authorList>
    </citation>
    <scope>NUCLEOTIDE SEQUENCE [LARGE SCALE GENOMIC DNA]</scope>
    <source>
        <strain evidence="1 2">JCM 17223</strain>
    </source>
</reference>
<name>A0A4Z0PPL5_9BACT</name>
<keyword evidence="2" id="KW-1185">Reference proteome</keyword>
<gene>
    <name evidence="1" type="ORF">E5J99_02495</name>
</gene>
<evidence type="ECO:0000313" key="2">
    <source>
        <dbReference type="Proteomes" id="UP000297739"/>
    </source>
</evidence>
<dbReference type="AlphaFoldDB" id="A0A4Z0PPL5"/>
<protein>
    <recommendedName>
        <fullName evidence="3">Outer membrane protein beta-barrel domain-containing protein</fullName>
    </recommendedName>
</protein>
<accession>A0A4Z0PPL5</accession>
<comment type="caution">
    <text evidence="1">The sequence shown here is derived from an EMBL/GenBank/DDBJ whole genome shotgun (WGS) entry which is preliminary data.</text>
</comment>
<dbReference type="Proteomes" id="UP000297739">
    <property type="component" value="Unassembled WGS sequence"/>
</dbReference>
<evidence type="ECO:0008006" key="3">
    <source>
        <dbReference type="Google" id="ProtNLM"/>
    </source>
</evidence>
<dbReference type="EMBL" id="SRLD01000003">
    <property type="protein sequence ID" value="TGE19647.1"/>
    <property type="molecule type" value="Genomic_DNA"/>
</dbReference>